<keyword evidence="3" id="KW-1185">Reference proteome</keyword>
<dbReference type="Proteomes" id="UP000198327">
    <property type="component" value="Unassembled WGS sequence"/>
</dbReference>
<reference evidence="3" key="1">
    <citation type="submission" date="2017-06" db="EMBL/GenBank/DDBJ databases">
        <authorList>
            <person name="Varghese N."/>
            <person name="Submissions S."/>
        </authorList>
    </citation>
    <scope>NUCLEOTIDE SEQUENCE [LARGE SCALE GENOMIC DNA]</scope>
    <source>
        <strain evidence="3">JCM 23211</strain>
    </source>
</reference>
<organism evidence="2 3">
    <name type="scientific">Rhodococcoides kyotonense</name>
    <dbReference type="NCBI Taxonomy" id="398843"/>
    <lineage>
        <taxon>Bacteria</taxon>
        <taxon>Bacillati</taxon>
        <taxon>Actinomycetota</taxon>
        <taxon>Actinomycetes</taxon>
        <taxon>Mycobacteriales</taxon>
        <taxon>Nocardiaceae</taxon>
        <taxon>Rhodococcoides</taxon>
    </lineage>
</organism>
<gene>
    <name evidence="2" type="ORF">SAMN05421642_112185</name>
</gene>
<dbReference type="OrthoDB" id="4546611at2"/>
<evidence type="ECO:0000313" key="3">
    <source>
        <dbReference type="Proteomes" id="UP000198327"/>
    </source>
</evidence>
<dbReference type="EMBL" id="FZOW01000012">
    <property type="protein sequence ID" value="SNT27762.1"/>
    <property type="molecule type" value="Genomic_DNA"/>
</dbReference>
<accession>A0A239LCS8</accession>
<dbReference type="AlphaFoldDB" id="A0A239LCS8"/>
<protein>
    <submittedName>
        <fullName evidence="2">Uncharacterized protein</fullName>
    </submittedName>
</protein>
<proteinExistence type="predicted"/>
<feature type="region of interest" description="Disordered" evidence="1">
    <location>
        <begin position="84"/>
        <end position="113"/>
    </location>
</feature>
<evidence type="ECO:0000256" key="1">
    <source>
        <dbReference type="SAM" id="MobiDB-lite"/>
    </source>
</evidence>
<evidence type="ECO:0000313" key="2">
    <source>
        <dbReference type="EMBL" id="SNT27762.1"/>
    </source>
</evidence>
<name>A0A239LCS8_9NOCA</name>
<dbReference type="RefSeq" id="WP_089249535.1">
    <property type="nucleotide sequence ID" value="NZ_FZOW01000012.1"/>
</dbReference>
<sequence length="113" mass="12461">MIDDPAARKVLDAVGRLEEACRRADASPVAPIRKRTVVTEAVLERLARSPWASPELHAFASTVAAGGSTWDRIEVDARPIPPEVSELRADPSAGWPPNWPIEADDQPYRIPWQ</sequence>